<dbReference type="SMART" id="SM00646">
    <property type="entry name" value="Ami_3"/>
    <property type="match status" value="1"/>
</dbReference>
<dbReference type="InterPro" id="IPR050695">
    <property type="entry name" value="N-acetylmuramoyl_amidase_3"/>
</dbReference>
<dbReference type="CDD" id="cd02696">
    <property type="entry name" value="MurNAc-LAA"/>
    <property type="match status" value="1"/>
</dbReference>
<reference evidence="4 5" key="1">
    <citation type="submission" date="2018-06" db="EMBL/GenBank/DDBJ databases">
        <authorList>
            <person name="Strepis N."/>
        </authorList>
    </citation>
    <scope>NUCLEOTIDE SEQUENCE [LARGE SCALE GENOMIC DNA]</scope>
    <source>
        <strain evidence="4">LUCI</strain>
    </source>
</reference>
<dbReference type="GO" id="GO:0030288">
    <property type="term" value="C:outer membrane-bounded periplasmic space"/>
    <property type="evidence" value="ECO:0007669"/>
    <property type="project" value="TreeGrafter"/>
</dbReference>
<dbReference type="InterPro" id="IPR002508">
    <property type="entry name" value="MurNAc-LAA_cat"/>
</dbReference>
<dbReference type="SUPFAM" id="SSF53187">
    <property type="entry name" value="Zn-dependent exopeptidases"/>
    <property type="match status" value="1"/>
</dbReference>
<dbReference type="Gene3D" id="3.40.630.40">
    <property type="entry name" value="Zn-dependent exopeptidases"/>
    <property type="match status" value="1"/>
</dbReference>
<dbReference type="Pfam" id="PF01520">
    <property type="entry name" value="Amidase_3"/>
    <property type="match status" value="1"/>
</dbReference>
<protein>
    <submittedName>
        <fullName evidence="4">N-acetylmuramoyl-l-alanine amidase</fullName>
    </submittedName>
</protein>
<keyword evidence="1" id="KW-0378">Hydrolase</keyword>
<evidence type="ECO:0000256" key="1">
    <source>
        <dbReference type="ARBA" id="ARBA00022801"/>
    </source>
</evidence>
<dbReference type="PANTHER" id="PTHR30404:SF0">
    <property type="entry name" value="N-ACETYLMURAMOYL-L-ALANINE AMIDASE AMIC"/>
    <property type="match status" value="1"/>
</dbReference>
<proteinExistence type="predicted"/>
<keyword evidence="2" id="KW-0732">Signal</keyword>
<feature type="signal peptide" evidence="2">
    <location>
        <begin position="1"/>
        <end position="23"/>
    </location>
</feature>
<evidence type="ECO:0000313" key="5">
    <source>
        <dbReference type="Proteomes" id="UP000277811"/>
    </source>
</evidence>
<dbReference type="GO" id="GO:0009253">
    <property type="term" value="P:peptidoglycan catabolic process"/>
    <property type="evidence" value="ECO:0007669"/>
    <property type="project" value="InterPro"/>
</dbReference>
<evidence type="ECO:0000259" key="3">
    <source>
        <dbReference type="SMART" id="SM00646"/>
    </source>
</evidence>
<keyword evidence="5" id="KW-1185">Reference proteome</keyword>
<dbReference type="GO" id="GO:0008745">
    <property type="term" value="F:N-acetylmuramoyl-L-alanine amidase activity"/>
    <property type="evidence" value="ECO:0007669"/>
    <property type="project" value="InterPro"/>
</dbReference>
<feature type="domain" description="MurNAc-LAA" evidence="3">
    <location>
        <begin position="239"/>
        <end position="349"/>
    </location>
</feature>
<dbReference type="EMBL" id="UPPP01000059">
    <property type="protein sequence ID" value="VBB05817.1"/>
    <property type="molecule type" value="Genomic_DNA"/>
</dbReference>
<name>A0A498R4S0_9FIRM</name>
<evidence type="ECO:0000256" key="2">
    <source>
        <dbReference type="SAM" id="SignalP"/>
    </source>
</evidence>
<evidence type="ECO:0000313" key="4">
    <source>
        <dbReference type="EMBL" id="VBB05817.1"/>
    </source>
</evidence>
<feature type="chain" id="PRO_5019869851" evidence="2">
    <location>
        <begin position="24"/>
        <end position="362"/>
    </location>
</feature>
<dbReference type="Gene3D" id="2.60.40.3500">
    <property type="match status" value="1"/>
</dbReference>
<dbReference type="AlphaFoldDB" id="A0A498R4S0"/>
<gene>
    <name evidence="4" type="ORF">LUCI_1028</name>
</gene>
<accession>A0A498R4S0</accession>
<organism evidence="4 5">
    <name type="scientific">Lucifera butyrica</name>
    <dbReference type="NCBI Taxonomy" id="1351585"/>
    <lineage>
        <taxon>Bacteria</taxon>
        <taxon>Bacillati</taxon>
        <taxon>Bacillota</taxon>
        <taxon>Negativicutes</taxon>
        <taxon>Veillonellales</taxon>
        <taxon>Veillonellaceae</taxon>
        <taxon>Lucifera</taxon>
    </lineage>
</organism>
<dbReference type="PANTHER" id="PTHR30404">
    <property type="entry name" value="N-ACETYLMURAMOYL-L-ALANINE AMIDASE"/>
    <property type="match status" value="1"/>
</dbReference>
<sequence>MLRRIIFLLLLSILMTPISASLAAPPGASANDAKNVLTKIRWAVHTDAVTGAKRLRLVFDFTGPVKVNSSMLAVPVPSLILNLTGVVPGAGIGSNTKLDGTIADSINAVSNGKETRMKIDLPIMINDTDYKVFVLRKDPVTKRPDRIVVDINKPVLPANFHFTAGLKGKVIVLDPGHGGSDPGAIGPGKTMEKTITLAVSLKVKALLEKAGAKVIMTRQSDRDVYKPGDTAVEELSARASVANRNKADIFVDVHINSFVNPDVGGTATYYYEKTPYDLILAQTIQSNLIHDGGLENRGVHAANFYVLKHTVMPSVLAELAFISNPKEENLLNEPDFQQKMAQGIVKGIDDFFAQAAKMGGEQ</sequence>
<dbReference type="Proteomes" id="UP000277811">
    <property type="component" value="Unassembled WGS sequence"/>
</dbReference>